<protein>
    <submittedName>
        <fullName evidence="2">Uncharacterized protein</fullName>
    </submittedName>
</protein>
<reference evidence="2 3" key="1">
    <citation type="submission" date="2016-10" db="EMBL/GenBank/DDBJ databases">
        <authorList>
            <person name="de Groot N.N."/>
        </authorList>
    </citation>
    <scope>NUCLEOTIDE SEQUENCE [LARGE SCALE GENOMIC DNA]</scope>
    <source>
        <strain evidence="2 3">CGMCC 4.2023</strain>
    </source>
</reference>
<accession>A0A1H5YWC5</accession>
<sequence>MPDAVLVLLLLLAAGASAVLALRALRHWYGERAGRVYELPVDHRGTLLRAGASSVAALVAATVAVPLLHDAASGPVRTRAVAARKPGGRPSPPARTPEPAPPPPELRTLGRPGGGTLQELRDGTRVWLPRHYTTPAAADIAYPVVVVHDSSPSASTSVSPSAASAASFVDTALYSAFAGQAAHHLANSFLLVTPPACGTDSAAVLTEVAAHYRTLTGRAARGVIGIGTQAPCAVREALSHPGRYAAAAGISGSYPSLTRPTGRYPSLLLASTASEAGQRASGVRLRTSLRPTGDQVRLLDGVPRAQDLLAQVAAYLTEKLDGPARTPTAHLTPAPTAPGTSAAPTAVPTGTGPADGTPHGTATTGTSPSAPHSVTAPTSRSARERTRTPVASPHSSAHTTHPPAPVHKPATAPTSAPRRTPRAAPRTPSPHPSPHPHTSTMPGRPRATPGIHP</sequence>
<dbReference type="RefSeq" id="WP_103885457.1">
    <property type="nucleotide sequence ID" value="NZ_FNVU01000004.1"/>
</dbReference>
<organism evidence="2 3">
    <name type="scientific">Actinacidiphila yanglinensis</name>
    <dbReference type="NCBI Taxonomy" id="310779"/>
    <lineage>
        <taxon>Bacteria</taxon>
        <taxon>Bacillati</taxon>
        <taxon>Actinomycetota</taxon>
        <taxon>Actinomycetes</taxon>
        <taxon>Kitasatosporales</taxon>
        <taxon>Streptomycetaceae</taxon>
        <taxon>Actinacidiphila</taxon>
    </lineage>
</organism>
<dbReference type="AlphaFoldDB" id="A0A1H5YWC5"/>
<proteinExistence type="predicted"/>
<evidence type="ECO:0000313" key="3">
    <source>
        <dbReference type="Proteomes" id="UP000236754"/>
    </source>
</evidence>
<feature type="compositionally biased region" description="Pro residues" evidence="1">
    <location>
        <begin position="89"/>
        <end position="105"/>
    </location>
</feature>
<dbReference type="OrthoDB" id="4229646at2"/>
<feature type="region of interest" description="Disordered" evidence="1">
    <location>
        <begin position="76"/>
        <end position="117"/>
    </location>
</feature>
<dbReference type="InterPro" id="IPR029058">
    <property type="entry name" value="AB_hydrolase_fold"/>
</dbReference>
<dbReference type="Gene3D" id="3.40.50.1820">
    <property type="entry name" value="alpha/beta hydrolase"/>
    <property type="match status" value="1"/>
</dbReference>
<evidence type="ECO:0000313" key="2">
    <source>
        <dbReference type="EMBL" id="SEG27725.1"/>
    </source>
</evidence>
<feature type="compositionally biased region" description="Low complexity" evidence="1">
    <location>
        <begin position="323"/>
        <end position="371"/>
    </location>
</feature>
<dbReference type="Proteomes" id="UP000236754">
    <property type="component" value="Unassembled WGS sequence"/>
</dbReference>
<feature type="compositionally biased region" description="Low complexity" evidence="1">
    <location>
        <begin position="409"/>
        <end position="426"/>
    </location>
</feature>
<feature type="region of interest" description="Disordered" evidence="1">
    <location>
        <begin position="321"/>
        <end position="453"/>
    </location>
</feature>
<name>A0A1H5YWC5_9ACTN</name>
<keyword evidence="3" id="KW-1185">Reference proteome</keyword>
<evidence type="ECO:0000256" key="1">
    <source>
        <dbReference type="SAM" id="MobiDB-lite"/>
    </source>
</evidence>
<gene>
    <name evidence="2" type="ORF">SAMN05216223_104156</name>
</gene>
<dbReference type="SUPFAM" id="SSF53474">
    <property type="entry name" value="alpha/beta-Hydrolases"/>
    <property type="match status" value="1"/>
</dbReference>
<dbReference type="EMBL" id="FNVU01000004">
    <property type="protein sequence ID" value="SEG27725.1"/>
    <property type="molecule type" value="Genomic_DNA"/>
</dbReference>